<dbReference type="OrthoDB" id="2647637at2"/>
<evidence type="ECO:0000313" key="1">
    <source>
        <dbReference type="EMBL" id="RPF50639.1"/>
    </source>
</evidence>
<dbReference type="AlphaFoldDB" id="A0A3N5B0E5"/>
<protein>
    <submittedName>
        <fullName evidence="1">Uncharacterized protein</fullName>
    </submittedName>
</protein>
<evidence type="ECO:0000313" key="2">
    <source>
        <dbReference type="Proteomes" id="UP000276443"/>
    </source>
</evidence>
<dbReference type="Proteomes" id="UP000276443">
    <property type="component" value="Unassembled WGS sequence"/>
</dbReference>
<accession>A0A3N5B0E5</accession>
<organism evidence="1 2">
    <name type="scientific">Aquisalibacillus elongatus</name>
    <dbReference type="NCBI Taxonomy" id="485577"/>
    <lineage>
        <taxon>Bacteria</taxon>
        <taxon>Bacillati</taxon>
        <taxon>Bacillota</taxon>
        <taxon>Bacilli</taxon>
        <taxon>Bacillales</taxon>
        <taxon>Bacillaceae</taxon>
        <taxon>Aquisalibacillus</taxon>
    </lineage>
</organism>
<dbReference type="EMBL" id="RKRF01000012">
    <property type="protein sequence ID" value="RPF50639.1"/>
    <property type="molecule type" value="Genomic_DNA"/>
</dbReference>
<reference evidence="1 2" key="1">
    <citation type="submission" date="2018-11" db="EMBL/GenBank/DDBJ databases">
        <title>Genomic Encyclopedia of Type Strains, Phase IV (KMG-IV): sequencing the most valuable type-strain genomes for metagenomic binning, comparative biology and taxonomic classification.</title>
        <authorList>
            <person name="Goeker M."/>
        </authorList>
    </citation>
    <scope>NUCLEOTIDE SEQUENCE [LARGE SCALE GENOMIC DNA]</scope>
    <source>
        <strain evidence="1 2">DSM 18090</strain>
    </source>
</reference>
<gene>
    <name evidence="1" type="ORF">EDC24_2608</name>
</gene>
<proteinExistence type="predicted"/>
<name>A0A3N5B0E5_9BACI</name>
<keyword evidence="2" id="KW-1185">Reference proteome</keyword>
<dbReference type="RefSeq" id="WP_124223220.1">
    <property type="nucleotide sequence ID" value="NZ_RKRF01000012.1"/>
</dbReference>
<sequence length="69" mass="7864">MSVTDLSARKKWRKLPKGIRQRFLNNVFCVNCTVTTVVDYSIEDHQEGIVLVGTCKQCGDHVARLIENE</sequence>
<comment type="caution">
    <text evidence="1">The sequence shown here is derived from an EMBL/GenBank/DDBJ whole genome shotgun (WGS) entry which is preliminary data.</text>
</comment>